<evidence type="ECO:0000256" key="4">
    <source>
        <dbReference type="RuleBase" id="RU000538"/>
    </source>
</evidence>
<evidence type="ECO:0000313" key="6">
    <source>
        <dbReference type="EMBL" id="KZS43433.1"/>
    </source>
</evidence>
<keyword evidence="7" id="KW-1185">Reference proteome</keyword>
<evidence type="ECO:0000256" key="1">
    <source>
        <dbReference type="ARBA" id="ARBA00022814"/>
    </source>
</evidence>
<dbReference type="SUPFAM" id="SSF50104">
    <property type="entry name" value="Translation proteins SH3-like domain"/>
    <property type="match status" value="1"/>
</dbReference>
<dbReference type="GeneID" id="97555083"/>
<dbReference type="InterPro" id="IPR006645">
    <property type="entry name" value="NGN-like_dom"/>
</dbReference>
<dbReference type="PANTHER" id="PTHR30265:SF4">
    <property type="entry name" value="KOW MOTIF FAMILY PROTEIN, EXPRESSED"/>
    <property type="match status" value="1"/>
</dbReference>
<dbReference type="Gene3D" id="2.30.30.30">
    <property type="match status" value="1"/>
</dbReference>
<reference evidence="6" key="1">
    <citation type="journal article" date="2016" name="Genome Announc.">
        <title>Draft genomes of two strains of Paenibacillus glucanolyticus with capability to degrade lignocellulose.</title>
        <authorList>
            <person name="Mathews S.L."/>
            <person name="Pawlak J."/>
            <person name="Grunden A.M."/>
        </authorList>
    </citation>
    <scope>NUCLEOTIDE SEQUENCE [LARGE SCALE GENOMIC DNA]</scope>
    <source>
        <strain evidence="6">SLM1</strain>
    </source>
</reference>
<dbReference type="OrthoDB" id="1681764at2"/>
<dbReference type="InterPro" id="IPR036735">
    <property type="entry name" value="NGN_dom_sf"/>
</dbReference>
<evidence type="ECO:0000259" key="5">
    <source>
        <dbReference type="Pfam" id="PF02357"/>
    </source>
</evidence>
<comment type="function">
    <text evidence="4">Participates in transcription elongation, termination and antitermination.</text>
</comment>
<dbReference type="InterPro" id="IPR008991">
    <property type="entry name" value="Translation_prot_SH3-like_sf"/>
</dbReference>
<dbReference type="InterPro" id="IPR043425">
    <property type="entry name" value="NusG-like"/>
</dbReference>
<comment type="similarity">
    <text evidence="4">Belongs to the NusG family.</text>
</comment>
<keyword evidence="3 4" id="KW-0804">Transcription</keyword>
<keyword evidence="2 4" id="KW-0805">Transcription regulation</keyword>
<dbReference type="InterPro" id="IPR001062">
    <property type="entry name" value="Transcrpt_antiterm_NusG"/>
</dbReference>
<organism evidence="6 7">
    <name type="scientific">Paenibacillus glucanolyticus</name>
    <dbReference type="NCBI Taxonomy" id="59843"/>
    <lineage>
        <taxon>Bacteria</taxon>
        <taxon>Bacillati</taxon>
        <taxon>Bacillota</taxon>
        <taxon>Bacilli</taxon>
        <taxon>Bacillales</taxon>
        <taxon>Paenibacillaceae</taxon>
        <taxon>Paenibacillus</taxon>
    </lineage>
</organism>
<dbReference type="Gene3D" id="3.30.70.940">
    <property type="entry name" value="NusG, N-terminal domain"/>
    <property type="match status" value="1"/>
</dbReference>
<dbReference type="NCBIfam" id="NF033641">
    <property type="entry name" value="antiterm_LoaP"/>
    <property type="match status" value="1"/>
</dbReference>
<proteinExistence type="inferred from homology"/>
<dbReference type="GO" id="GO:0032784">
    <property type="term" value="P:regulation of DNA-templated transcription elongation"/>
    <property type="evidence" value="ECO:0007669"/>
    <property type="project" value="InterPro"/>
</dbReference>
<feature type="domain" description="NusG-like N-terminal" evidence="5">
    <location>
        <begin position="1"/>
        <end position="101"/>
    </location>
</feature>
<protein>
    <recommendedName>
        <fullName evidence="4">Transcription termination/antitermination protein NusG</fullName>
    </recommendedName>
</protein>
<sequence>MSWYALFVKTGYESSIKRWLDTRFDNNLLHSVIPKRKVPEKKDRTVQHVIKTLFPGYVFIETKMSFSIYYTLKENPFIYNTLNYLNNKDKTSTLPDVQMASVASERPAAESHFFKEIPSEEMLVVLQLINENEVIEYSQVYFQDSKVIVQSGPLKGLESHIKKVDKHKKRAKVLMNIMGKEQLVDVGIEIIE</sequence>
<evidence type="ECO:0000313" key="7">
    <source>
        <dbReference type="Proteomes" id="UP000076796"/>
    </source>
</evidence>
<dbReference type="AlphaFoldDB" id="A0A163DU89"/>
<keyword evidence="1 4" id="KW-0889">Transcription antitermination</keyword>
<accession>A0A163DU89</accession>
<gene>
    <name evidence="6" type="ORF">AWU65_25335</name>
</gene>
<dbReference type="SUPFAM" id="SSF82679">
    <property type="entry name" value="N-utilization substance G protein NusG, N-terminal domain"/>
    <property type="match status" value="1"/>
</dbReference>
<dbReference type="GO" id="GO:0006353">
    <property type="term" value="P:DNA-templated transcription termination"/>
    <property type="evidence" value="ECO:0007669"/>
    <property type="project" value="UniProtKB-KW"/>
</dbReference>
<dbReference type="STRING" id="59843.A3958_23965"/>
<dbReference type="Proteomes" id="UP000076796">
    <property type="component" value="Unassembled WGS sequence"/>
</dbReference>
<dbReference type="RefSeq" id="WP_063479885.1">
    <property type="nucleotide sequence ID" value="NZ_CP147845.1"/>
</dbReference>
<dbReference type="GO" id="GO:0031564">
    <property type="term" value="P:transcription antitermination"/>
    <property type="evidence" value="ECO:0007669"/>
    <property type="project" value="UniProtKB-KW"/>
</dbReference>
<dbReference type="InterPro" id="IPR014722">
    <property type="entry name" value="Rib_uL2_dom2"/>
</dbReference>
<dbReference type="GO" id="GO:0006354">
    <property type="term" value="P:DNA-templated transcription elongation"/>
    <property type="evidence" value="ECO:0007669"/>
    <property type="project" value="InterPro"/>
</dbReference>
<dbReference type="InterPro" id="IPR047663">
    <property type="entry name" value="Transcription_antiterm_LoaP"/>
</dbReference>
<keyword evidence="4" id="KW-0806">Transcription termination</keyword>
<dbReference type="PANTHER" id="PTHR30265">
    <property type="entry name" value="RHO-INTERACTING TRANSCRIPTION TERMINATION FACTOR NUSG"/>
    <property type="match status" value="1"/>
</dbReference>
<comment type="caution">
    <text evidence="6">The sequence shown here is derived from an EMBL/GenBank/DDBJ whole genome shotgun (WGS) entry which is preliminary data.</text>
</comment>
<dbReference type="EMBL" id="LWMH01000002">
    <property type="protein sequence ID" value="KZS43433.1"/>
    <property type="molecule type" value="Genomic_DNA"/>
</dbReference>
<dbReference type="PRINTS" id="PR00338">
    <property type="entry name" value="NUSGTNSCPFCT"/>
</dbReference>
<dbReference type="CDD" id="cd08000">
    <property type="entry name" value="NGN"/>
    <property type="match status" value="1"/>
</dbReference>
<name>A0A163DU89_9BACL</name>
<evidence type="ECO:0000256" key="3">
    <source>
        <dbReference type="ARBA" id="ARBA00023163"/>
    </source>
</evidence>
<dbReference type="Pfam" id="PF02357">
    <property type="entry name" value="NusG"/>
    <property type="match status" value="1"/>
</dbReference>
<evidence type="ECO:0000256" key="2">
    <source>
        <dbReference type="ARBA" id="ARBA00023015"/>
    </source>
</evidence>